<reference evidence="7" key="1">
    <citation type="submission" date="2018-02" db="EMBL/GenBank/DDBJ databases">
        <authorList>
            <person name="Holder M.E."/>
            <person name="Ajami N.J."/>
            <person name="Petrosino J.F."/>
        </authorList>
    </citation>
    <scope>NUCLEOTIDE SEQUENCE [LARGE SCALE GENOMIC DNA]</scope>
    <source>
        <strain evidence="7">CCUG 47711</strain>
    </source>
</reference>
<dbReference type="GO" id="GO:0006146">
    <property type="term" value="P:adenine catabolic process"/>
    <property type="evidence" value="ECO:0007669"/>
    <property type="project" value="UniProtKB-UniRule"/>
</dbReference>
<dbReference type="SUPFAM" id="SSF51556">
    <property type="entry name" value="Metallo-dependent hydrolases"/>
    <property type="match status" value="1"/>
</dbReference>
<feature type="binding site" evidence="4">
    <location>
        <position position="16"/>
    </location>
    <ligand>
        <name>Zn(2+)</name>
        <dbReference type="ChEBI" id="CHEBI:29105"/>
        <note>catalytic</note>
    </ligand>
</feature>
<name>A0A2S0KM72_9FIRM</name>
<dbReference type="EC" id="3.5.4.2" evidence="4"/>
<dbReference type="EMBL" id="CP027226">
    <property type="protein sequence ID" value="AVM42126.1"/>
    <property type="molecule type" value="Genomic_DNA"/>
</dbReference>
<evidence type="ECO:0000256" key="4">
    <source>
        <dbReference type="HAMAP-Rule" id="MF_01962"/>
    </source>
</evidence>
<keyword evidence="4" id="KW-0546">Nucleotide metabolism</keyword>
<evidence type="ECO:0000259" key="5">
    <source>
        <dbReference type="Pfam" id="PF00962"/>
    </source>
</evidence>
<evidence type="ECO:0000256" key="3">
    <source>
        <dbReference type="ARBA" id="ARBA00022833"/>
    </source>
</evidence>
<evidence type="ECO:0000256" key="1">
    <source>
        <dbReference type="ARBA" id="ARBA00022723"/>
    </source>
</evidence>
<dbReference type="OrthoDB" id="9779574at2"/>
<dbReference type="GO" id="GO:0000034">
    <property type="term" value="F:adenine deaminase activity"/>
    <property type="evidence" value="ECO:0007669"/>
    <property type="project" value="UniProtKB-UniRule"/>
</dbReference>
<feature type="binding site" evidence="4">
    <location>
        <position position="279"/>
    </location>
    <ligand>
        <name>Zn(2+)</name>
        <dbReference type="ChEBI" id="CHEBI:29105"/>
        <note>catalytic</note>
    </ligand>
</feature>
<comment type="function">
    <text evidence="4">Catalyzes the hydrolytic deamination of adenine to hypoxanthine. Plays an important role in the purine salvage pathway and in nitrogen catabolism.</text>
</comment>
<feature type="binding site" evidence="4">
    <location>
        <position position="18"/>
    </location>
    <ligand>
        <name>Zn(2+)</name>
        <dbReference type="ChEBI" id="CHEBI:29105"/>
        <note>catalytic</note>
    </ligand>
</feature>
<evidence type="ECO:0000256" key="2">
    <source>
        <dbReference type="ARBA" id="ARBA00022801"/>
    </source>
</evidence>
<keyword evidence="7" id="KW-1185">Reference proteome</keyword>
<dbReference type="AlphaFoldDB" id="A0A2S0KM72"/>
<comment type="cofactor">
    <cofactor evidence="4">
        <name>Zn(2+)</name>
        <dbReference type="ChEBI" id="CHEBI:29105"/>
    </cofactor>
    <text evidence="4">Binds 1 zinc ion per subunit.</text>
</comment>
<feature type="binding site" evidence="4">
    <location>
        <position position="280"/>
    </location>
    <ligand>
        <name>substrate</name>
    </ligand>
</feature>
<dbReference type="PANTHER" id="PTHR43114:SF7">
    <property type="entry name" value="ADENOSINE DEAMINASE DOMAIN-CONTAINING PROTEIN"/>
    <property type="match status" value="1"/>
</dbReference>
<dbReference type="HAMAP" id="MF_01962">
    <property type="entry name" value="Adenine_deaminase"/>
    <property type="match status" value="1"/>
</dbReference>
<gene>
    <name evidence="6" type="ORF">C5Q98_02260</name>
</gene>
<dbReference type="InterPro" id="IPR028892">
    <property type="entry name" value="ADE"/>
</dbReference>
<dbReference type="InterPro" id="IPR032466">
    <property type="entry name" value="Metal_Hydrolase"/>
</dbReference>
<keyword evidence="2 4" id="KW-0378">Hydrolase</keyword>
<dbReference type="GO" id="GO:0009117">
    <property type="term" value="P:nucleotide metabolic process"/>
    <property type="evidence" value="ECO:0007669"/>
    <property type="project" value="UniProtKB-KW"/>
</dbReference>
<proteinExistence type="inferred from homology"/>
<evidence type="ECO:0000313" key="7">
    <source>
        <dbReference type="Proteomes" id="UP000237947"/>
    </source>
</evidence>
<feature type="binding site" evidence="4">
    <location>
        <position position="196"/>
    </location>
    <ligand>
        <name>Zn(2+)</name>
        <dbReference type="ChEBI" id="CHEBI:29105"/>
        <note>catalytic</note>
    </ligand>
</feature>
<keyword evidence="3 4" id="KW-0862">Zinc</keyword>
<dbReference type="KEGG" id="fsa:C5Q98_02260"/>
<comment type="catalytic activity">
    <reaction evidence="4">
        <text>adenine + H2O + H(+) = hypoxanthine + NH4(+)</text>
        <dbReference type="Rhea" id="RHEA:23688"/>
        <dbReference type="ChEBI" id="CHEBI:15377"/>
        <dbReference type="ChEBI" id="CHEBI:15378"/>
        <dbReference type="ChEBI" id="CHEBI:16708"/>
        <dbReference type="ChEBI" id="CHEBI:17368"/>
        <dbReference type="ChEBI" id="CHEBI:28938"/>
        <dbReference type="EC" id="3.5.4.2"/>
    </reaction>
</comment>
<dbReference type="GO" id="GO:0008270">
    <property type="term" value="F:zinc ion binding"/>
    <property type="evidence" value="ECO:0007669"/>
    <property type="project" value="UniProtKB-UniRule"/>
</dbReference>
<organism evidence="6 7">
    <name type="scientific">Fastidiosipila sanguinis</name>
    <dbReference type="NCBI Taxonomy" id="236753"/>
    <lineage>
        <taxon>Bacteria</taxon>
        <taxon>Bacillati</taxon>
        <taxon>Bacillota</taxon>
        <taxon>Clostridia</taxon>
        <taxon>Eubacteriales</taxon>
        <taxon>Oscillospiraceae</taxon>
        <taxon>Fastidiosipila</taxon>
    </lineage>
</organism>
<evidence type="ECO:0000313" key="6">
    <source>
        <dbReference type="EMBL" id="AVM42126.1"/>
    </source>
</evidence>
<comment type="similarity">
    <text evidence="4">Belongs to the metallo-dependent hydrolases superfamily. Adenosine and AMP deaminases family. Adenine deaminase type 2 subfamily.</text>
</comment>
<feature type="site" description="Important for catalytic activity" evidence="4">
    <location>
        <position position="222"/>
    </location>
</feature>
<dbReference type="GO" id="GO:0005829">
    <property type="term" value="C:cytosol"/>
    <property type="evidence" value="ECO:0007669"/>
    <property type="project" value="TreeGrafter"/>
</dbReference>
<feature type="domain" description="Adenosine deaminase" evidence="5">
    <location>
        <begin position="11"/>
        <end position="333"/>
    </location>
</feature>
<dbReference type="NCBIfam" id="NF006850">
    <property type="entry name" value="PRK09358.1-6"/>
    <property type="match status" value="1"/>
</dbReference>
<dbReference type="NCBIfam" id="TIGR01430">
    <property type="entry name" value="aden_deam"/>
    <property type="match status" value="1"/>
</dbReference>
<comment type="caution">
    <text evidence="4">Lacks conserved residue(s) required for the propagation of feature annotation.</text>
</comment>
<dbReference type="Gene3D" id="3.20.20.140">
    <property type="entry name" value="Metal-dependent hydrolases"/>
    <property type="match status" value="1"/>
</dbReference>
<dbReference type="Pfam" id="PF00962">
    <property type="entry name" value="A_deaminase"/>
    <property type="match status" value="1"/>
</dbReference>
<dbReference type="InterPro" id="IPR001365">
    <property type="entry name" value="A_deaminase_dom"/>
</dbReference>
<dbReference type="RefSeq" id="WP_106012112.1">
    <property type="nucleotide sequence ID" value="NZ_CP027226.1"/>
</dbReference>
<sequence>MSLRDFIYGLPKAELHLHLEGTLEPELKLELAKKNNVEIGMSTVEEIKSTYQFNDLPSFLDVYYSGMSVLQTEDDFYQLADQYLAKAKTEGVKHVEMFFDPQAHTSRGVSFDDVINGYYRASQESEERHGITSSLILCFLRDLSEESALEHFELAMNHREKIIGFGLDSDEHDNPPTKFERVFAKAKAEGFKITMHCDIDQKDSIQHINDVIHVINVDRIDHGTNIVESPELVDYVIENNIGLTSCPISNGFINEVTEMKSKEIKYLLDKGVKIMINSDDPAYFGGYVAENMCALADKYDFSKEDIIKLAKNSFEISWISPEEKAAYIKSIDEYVANN</sequence>
<keyword evidence="1 4" id="KW-0479">Metal-binding</keyword>
<dbReference type="InterPro" id="IPR006330">
    <property type="entry name" value="Ado/ade_deaminase"/>
</dbReference>
<dbReference type="Proteomes" id="UP000237947">
    <property type="component" value="Chromosome"/>
</dbReference>
<accession>A0A2S0KM72</accession>
<dbReference type="PANTHER" id="PTHR43114">
    <property type="entry name" value="ADENINE DEAMINASE"/>
    <property type="match status" value="1"/>
</dbReference>
<dbReference type="GO" id="GO:0043103">
    <property type="term" value="P:hypoxanthine salvage"/>
    <property type="evidence" value="ECO:0007669"/>
    <property type="project" value="UniProtKB-UniRule"/>
</dbReference>
<protein>
    <recommendedName>
        <fullName evidence="4">Adenine deaminase</fullName>
        <shortName evidence="4">ADE</shortName>
        <ecNumber evidence="4">3.5.4.2</ecNumber>
    </recommendedName>
    <alternativeName>
        <fullName evidence="4">Adenine aminohydrolase</fullName>
        <shortName evidence="4">AAH</shortName>
    </alternativeName>
</protein>
<dbReference type="CDD" id="cd01320">
    <property type="entry name" value="ADA"/>
    <property type="match status" value="1"/>
</dbReference>